<accession>A0A8H3FAS0</accession>
<dbReference type="Proteomes" id="UP000664169">
    <property type="component" value="Unassembled WGS sequence"/>
</dbReference>
<dbReference type="AlphaFoldDB" id="A0A8H3FAS0"/>
<keyword evidence="3" id="KW-1185">Reference proteome</keyword>
<name>A0A8H3FAS0_9LECA</name>
<gene>
    <name evidence="2" type="ORF">GOMPHAMPRED_002433</name>
</gene>
<feature type="region of interest" description="Disordered" evidence="1">
    <location>
        <begin position="1"/>
        <end position="157"/>
    </location>
</feature>
<comment type="caution">
    <text evidence="2">The sequence shown here is derived from an EMBL/GenBank/DDBJ whole genome shotgun (WGS) entry which is preliminary data.</text>
</comment>
<proteinExistence type="predicted"/>
<feature type="compositionally biased region" description="Basic residues" evidence="1">
    <location>
        <begin position="59"/>
        <end position="69"/>
    </location>
</feature>
<dbReference type="EMBL" id="CAJPDQ010000017">
    <property type="protein sequence ID" value="CAF9921882.1"/>
    <property type="molecule type" value="Genomic_DNA"/>
</dbReference>
<evidence type="ECO:0000256" key="1">
    <source>
        <dbReference type="SAM" id="MobiDB-lite"/>
    </source>
</evidence>
<sequence length="210" mass="22683">MDLSPKPGPDMDLDCSPEPSPDPDADANLMAQMGFSIFGHQKKKNHPQSNSSSPPPPSRHSKRQKHNPSTKHASGANNTPLRPRQQHQHQQQATGKPITRQSPMENAAASTANAASIANASSMASIPSNDQDPHYEDSPIADSASIQGQQETSHGQGLHLNNTEREESALDLPYTPPSVQRLSGGDCAFFRPSFVVEDPWRGMVGVRLPD</sequence>
<reference evidence="2" key="1">
    <citation type="submission" date="2021-03" db="EMBL/GenBank/DDBJ databases">
        <authorList>
            <person name="Tagirdzhanova G."/>
        </authorList>
    </citation>
    <scope>NUCLEOTIDE SEQUENCE</scope>
</reference>
<protein>
    <submittedName>
        <fullName evidence="2">Uncharacterized protein</fullName>
    </submittedName>
</protein>
<feature type="compositionally biased region" description="Low complexity" evidence="1">
    <location>
        <begin position="106"/>
        <end position="129"/>
    </location>
</feature>
<organism evidence="2 3">
    <name type="scientific">Gomphillus americanus</name>
    <dbReference type="NCBI Taxonomy" id="1940652"/>
    <lineage>
        <taxon>Eukaryota</taxon>
        <taxon>Fungi</taxon>
        <taxon>Dikarya</taxon>
        <taxon>Ascomycota</taxon>
        <taxon>Pezizomycotina</taxon>
        <taxon>Lecanoromycetes</taxon>
        <taxon>OSLEUM clade</taxon>
        <taxon>Ostropomycetidae</taxon>
        <taxon>Ostropales</taxon>
        <taxon>Graphidaceae</taxon>
        <taxon>Gomphilloideae</taxon>
        <taxon>Gomphillus</taxon>
    </lineage>
</organism>
<feature type="compositionally biased region" description="Acidic residues" evidence="1">
    <location>
        <begin position="11"/>
        <end position="25"/>
    </location>
</feature>
<evidence type="ECO:0000313" key="2">
    <source>
        <dbReference type="EMBL" id="CAF9921882.1"/>
    </source>
</evidence>
<evidence type="ECO:0000313" key="3">
    <source>
        <dbReference type="Proteomes" id="UP000664169"/>
    </source>
</evidence>
<feature type="compositionally biased region" description="Polar residues" evidence="1">
    <location>
        <begin position="70"/>
        <end position="80"/>
    </location>
</feature>
<feature type="compositionally biased region" description="Polar residues" evidence="1">
    <location>
        <begin position="144"/>
        <end position="157"/>
    </location>
</feature>